<name>A0A2T3N8X6_9GAMM</name>
<dbReference type="RefSeq" id="WP_107299868.1">
    <property type="nucleotide sequence ID" value="NZ_PYMB01000013.1"/>
</dbReference>
<dbReference type="PROSITE" id="PS51257">
    <property type="entry name" value="PROKAR_LIPOPROTEIN"/>
    <property type="match status" value="1"/>
</dbReference>
<reference evidence="1 2" key="1">
    <citation type="submission" date="2018-03" db="EMBL/GenBank/DDBJ databases">
        <title>Whole genome sequencing of Histamine producing bacteria.</title>
        <authorList>
            <person name="Butler K."/>
        </authorList>
    </citation>
    <scope>NUCLEOTIDE SEQUENCE [LARGE SCALE GENOMIC DNA]</scope>
    <source>
        <strain evidence="1 2">DSM 19138</strain>
    </source>
</reference>
<sequence>MKYSFHFLALLFLAGCGGGGGDSASGPQPEQPTTTLLGDNNVPADARFQQFENYLFEINPSDYNFAGNRLYLKVYLSSGNVLFLGEIDKQTFFAFPISVPLKDKVVRFDLFSDFSGDEAVTGEVTL</sequence>
<dbReference type="EMBL" id="PYMB01000013">
    <property type="protein sequence ID" value="PSW09791.1"/>
    <property type="molecule type" value="Genomic_DNA"/>
</dbReference>
<evidence type="ECO:0000313" key="2">
    <source>
        <dbReference type="Proteomes" id="UP000241346"/>
    </source>
</evidence>
<evidence type="ECO:0008006" key="3">
    <source>
        <dbReference type="Google" id="ProtNLM"/>
    </source>
</evidence>
<accession>A0A2T3N8X6</accession>
<proteinExistence type="predicted"/>
<evidence type="ECO:0000313" key="1">
    <source>
        <dbReference type="EMBL" id="PSW09791.1"/>
    </source>
</evidence>
<dbReference type="Proteomes" id="UP000241346">
    <property type="component" value="Unassembled WGS sequence"/>
</dbReference>
<dbReference type="AlphaFoldDB" id="A0A2T3N8X6"/>
<dbReference type="OrthoDB" id="5817158at2"/>
<organism evidence="1 2">
    <name type="scientific">Photobacterium rosenbergii</name>
    <dbReference type="NCBI Taxonomy" id="294936"/>
    <lineage>
        <taxon>Bacteria</taxon>
        <taxon>Pseudomonadati</taxon>
        <taxon>Pseudomonadota</taxon>
        <taxon>Gammaproteobacteria</taxon>
        <taxon>Vibrionales</taxon>
        <taxon>Vibrionaceae</taxon>
        <taxon>Photobacterium</taxon>
    </lineage>
</organism>
<comment type="caution">
    <text evidence="1">The sequence shown here is derived from an EMBL/GenBank/DDBJ whole genome shotgun (WGS) entry which is preliminary data.</text>
</comment>
<protein>
    <recommendedName>
        <fullName evidence="3">Lipoprotein</fullName>
    </recommendedName>
</protein>
<gene>
    <name evidence="1" type="ORF">C9J01_19770</name>
</gene>